<gene>
    <name evidence="1" type="ORF">K1Y77_17250</name>
</gene>
<name>A0ABY6JUB6_9GAMM</name>
<protein>
    <recommendedName>
        <fullName evidence="3">Phage tail protein</fullName>
    </recommendedName>
</protein>
<sequence>MSDRHSTFCWPNYVNEGTLSGGSWSSELPRDNLQEPIFAEVAESADLNTASTQFDVTFPRFRTVAMAALAQHNLTVAARWRMRIFRDTAATNEMWDSGWRDVWPAVYSSSELNWEDSNFWSGKPFEEDRQDFTPLAWMFADAPQVCRRVRIEIDNPTNPDGVVRIGRAFVANAWRSQFNASWGIQYGLDIGTTFETADNADETEYADPKSARRTVSLDLSHLSQEEGFSQIHAMMRRQGLHKEVFYTEERTPGPQSFAKSFIGRLSSVNPLTNPYHANYTNAVTLREIL</sequence>
<dbReference type="RefSeq" id="WP_264431565.1">
    <property type="nucleotide sequence ID" value="NZ_CP080628.1"/>
</dbReference>
<evidence type="ECO:0000313" key="2">
    <source>
        <dbReference type="Proteomes" id="UP001163082"/>
    </source>
</evidence>
<keyword evidence="2" id="KW-1185">Reference proteome</keyword>
<geneLocation type="plasmid" evidence="1 2">
    <name>unnamed</name>
</geneLocation>
<dbReference type="Proteomes" id="UP001163082">
    <property type="component" value="Plasmid unnamed"/>
</dbReference>
<keyword evidence="1" id="KW-0614">Plasmid</keyword>
<proteinExistence type="predicted"/>
<reference evidence="1" key="1">
    <citation type="journal article" date="2022" name="Antonie Van Leeuwenhoek">
        <title>Whole genome sequencing of the halophilic Halomonas qaidamensis XH36, a novel species strain with high ectoine production.</title>
        <authorList>
            <person name="Zhang T."/>
            <person name="Cui T."/>
            <person name="Cao Y."/>
            <person name="Li Y."/>
            <person name="Li F."/>
            <person name="Zhu D."/>
            <person name="Xing J."/>
        </authorList>
    </citation>
    <scope>NUCLEOTIDE SEQUENCE</scope>
    <source>
        <strain evidence="1">XH36</strain>
    </source>
</reference>
<dbReference type="EMBL" id="CP080628">
    <property type="protein sequence ID" value="UYV20908.1"/>
    <property type="molecule type" value="Genomic_DNA"/>
</dbReference>
<accession>A0ABY6JUB6</accession>
<evidence type="ECO:0000313" key="1">
    <source>
        <dbReference type="EMBL" id="UYV20908.1"/>
    </source>
</evidence>
<evidence type="ECO:0008006" key="3">
    <source>
        <dbReference type="Google" id="ProtNLM"/>
    </source>
</evidence>
<organism evidence="1 2">
    <name type="scientific">Halomonas qaidamensis</name>
    <dbReference type="NCBI Taxonomy" id="2866211"/>
    <lineage>
        <taxon>Bacteria</taxon>
        <taxon>Pseudomonadati</taxon>
        <taxon>Pseudomonadota</taxon>
        <taxon>Gammaproteobacteria</taxon>
        <taxon>Oceanospirillales</taxon>
        <taxon>Halomonadaceae</taxon>
        <taxon>Halomonas</taxon>
    </lineage>
</organism>